<reference evidence="1" key="1">
    <citation type="journal article" date="2021" name="G3 (Bethesda)">
        <title>Genome and transcriptome analysis of the beet armyworm Spodoptera exigua reveals targets for pest control. .</title>
        <authorList>
            <person name="Simon S."/>
            <person name="Breeschoten T."/>
            <person name="Jansen H.J."/>
            <person name="Dirks R.P."/>
            <person name="Schranz M.E."/>
            <person name="Ros V.I.D."/>
        </authorList>
    </citation>
    <scope>NUCLEOTIDE SEQUENCE</scope>
    <source>
        <strain evidence="1">TB_SE_WUR_2020</strain>
    </source>
</reference>
<evidence type="ECO:0000313" key="1">
    <source>
        <dbReference type="EMBL" id="KAH9643351.1"/>
    </source>
</evidence>
<accession>A0A922SN09</accession>
<name>A0A922SN09_SPOEX</name>
<organism evidence="1 2">
    <name type="scientific">Spodoptera exigua</name>
    <name type="common">Beet armyworm</name>
    <name type="synonym">Noctua fulgens</name>
    <dbReference type="NCBI Taxonomy" id="7107"/>
    <lineage>
        <taxon>Eukaryota</taxon>
        <taxon>Metazoa</taxon>
        <taxon>Ecdysozoa</taxon>
        <taxon>Arthropoda</taxon>
        <taxon>Hexapoda</taxon>
        <taxon>Insecta</taxon>
        <taxon>Pterygota</taxon>
        <taxon>Neoptera</taxon>
        <taxon>Endopterygota</taxon>
        <taxon>Lepidoptera</taxon>
        <taxon>Glossata</taxon>
        <taxon>Ditrysia</taxon>
        <taxon>Noctuoidea</taxon>
        <taxon>Noctuidae</taxon>
        <taxon>Amphipyrinae</taxon>
        <taxon>Spodoptera</taxon>
    </lineage>
</organism>
<proteinExistence type="predicted"/>
<dbReference type="AlphaFoldDB" id="A0A922SN09"/>
<sequence length="133" mass="15107">SNVLAEINILIQFYDSQVLESDVLEQLEENNFVENSLEILVDFCNGKDYKQSFEGNVSLSLLERRSELEVRAQKCGDEHVSASPVTNKRHPPPTAALVMALADALHNISAFPHCPVQAWNERGLYRLMFRYNV</sequence>
<dbReference type="Proteomes" id="UP000814243">
    <property type="component" value="Unassembled WGS sequence"/>
</dbReference>
<evidence type="ECO:0000313" key="2">
    <source>
        <dbReference type="Proteomes" id="UP000814243"/>
    </source>
</evidence>
<feature type="non-terminal residue" evidence="1">
    <location>
        <position position="1"/>
    </location>
</feature>
<dbReference type="EMBL" id="JACEFF010000140">
    <property type="protein sequence ID" value="KAH9643351.1"/>
    <property type="molecule type" value="Genomic_DNA"/>
</dbReference>
<protein>
    <submittedName>
        <fullName evidence="1">Uncharacterized protein</fullName>
    </submittedName>
</protein>
<comment type="caution">
    <text evidence="1">The sequence shown here is derived from an EMBL/GenBank/DDBJ whole genome shotgun (WGS) entry which is preliminary data.</text>
</comment>
<gene>
    <name evidence="1" type="ORF">HF086_008838</name>
</gene>